<evidence type="ECO:0000313" key="5">
    <source>
        <dbReference type="Proteomes" id="UP000693946"/>
    </source>
</evidence>
<comment type="caution">
    <text evidence="4">The sequence shown here is derived from an EMBL/GenBank/DDBJ whole genome shotgun (WGS) entry which is preliminary data.</text>
</comment>
<dbReference type="PANTHER" id="PTHR12307">
    <property type="entry name" value="PROTEIN PHOSPHATASE 1 REGULATORY SUBUNIT"/>
    <property type="match status" value="1"/>
</dbReference>
<dbReference type="GO" id="GO:0008157">
    <property type="term" value="F:protein phosphatase 1 binding"/>
    <property type="evidence" value="ECO:0007669"/>
    <property type="project" value="TreeGrafter"/>
</dbReference>
<feature type="region of interest" description="Disordered" evidence="1">
    <location>
        <begin position="745"/>
        <end position="791"/>
    </location>
</feature>
<dbReference type="Pfam" id="PF03370">
    <property type="entry name" value="CBM_21"/>
    <property type="match status" value="1"/>
</dbReference>
<evidence type="ECO:0000256" key="1">
    <source>
        <dbReference type="SAM" id="MobiDB-lite"/>
    </source>
</evidence>
<dbReference type="CDD" id="cd22255">
    <property type="entry name" value="PBD_PPP1R3A"/>
    <property type="match status" value="1"/>
</dbReference>
<keyword evidence="2" id="KW-0812">Transmembrane</keyword>
<feature type="compositionally biased region" description="Polar residues" evidence="1">
    <location>
        <begin position="1185"/>
        <end position="1206"/>
    </location>
</feature>
<feature type="transmembrane region" description="Helical" evidence="2">
    <location>
        <begin position="1317"/>
        <end position="1337"/>
    </location>
</feature>
<feature type="compositionally biased region" description="Polar residues" evidence="1">
    <location>
        <begin position="779"/>
        <end position="791"/>
    </location>
</feature>
<reference evidence="4 5" key="1">
    <citation type="journal article" date="2021" name="Sci. Rep.">
        <title>Chromosome anchoring in Senegalese sole (Solea senegalensis) reveals sex-associated markers and genome rearrangements in flatfish.</title>
        <authorList>
            <person name="Guerrero-Cozar I."/>
            <person name="Gomez-Garrido J."/>
            <person name="Berbel C."/>
            <person name="Martinez-Blanch J.F."/>
            <person name="Alioto T."/>
            <person name="Claros M.G."/>
            <person name="Gagnaire P.A."/>
            <person name="Manchado M."/>
        </authorList>
    </citation>
    <scope>NUCLEOTIDE SEQUENCE [LARGE SCALE GENOMIC DNA]</scope>
    <source>
        <strain evidence="4">Sse05_10M</strain>
    </source>
</reference>
<evidence type="ECO:0000259" key="3">
    <source>
        <dbReference type="PROSITE" id="PS51159"/>
    </source>
</evidence>
<feature type="region of interest" description="Disordered" evidence="1">
    <location>
        <begin position="1"/>
        <end position="60"/>
    </location>
</feature>
<feature type="compositionally biased region" description="Low complexity" evidence="1">
    <location>
        <begin position="566"/>
        <end position="580"/>
    </location>
</feature>
<dbReference type="PANTHER" id="PTHR12307:SF2">
    <property type="entry name" value="PROTEIN PHOSPHATASE 1 REGULATORY SUBUNIT 3A"/>
    <property type="match status" value="1"/>
</dbReference>
<feature type="compositionally biased region" description="Polar residues" evidence="1">
    <location>
        <begin position="1244"/>
        <end position="1271"/>
    </location>
</feature>
<evidence type="ECO:0000256" key="2">
    <source>
        <dbReference type="SAM" id="Phobius"/>
    </source>
</evidence>
<protein>
    <submittedName>
        <fullName evidence="4">Phosphatase 1 regulatory subunit 3A</fullName>
    </submittedName>
</protein>
<dbReference type="PROSITE" id="PS51159">
    <property type="entry name" value="CBM21"/>
    <property type="match status" value="1"/>
</dbReference>
<feature type="compositionally biased region" description="Basic and acidic residues" evidence="1">
    <location>
        <begin position="748"/>
        <end position="763"/>
    </location>
</feature>
<dbReference type="EMBL" id="JAGKHQ010000015">
    <property type="protein sequence ID" value="KAG7496044.1"/>
    <property type="molecule type" value="Genomic_DNA"/>
</dbReference>
<dbReference type="GO" id="GO:2001069">
    <property type="term" value="F:glycogen binding"/>
    <property type="evidence" value="ECO:0007669"/>
    <property type="project" value="TreeGrafter"/>
</dbReference>
<evidence type="ECO:0000313" key="4">
    <source>
        <dbReference type="EMBL" id="KAG7496044.1"/>
    </source>
</evidence>
<keyword evidence="5" id="KW-1185">Reference proteome</keyword>
<feature type="compositionally biased region" description="Acidic residues" evidence="1">
    <location>
        <begin position="42"/>
        <end position="52"/>
    </location>
</feature>
<gene>
    <name evidence="4" type="ORF">JOB18_010851</name>
</gene>
<accession>A0AAV6QUT9</accession>
<dbReference type="GO" id="GO:0005979">
    <property type="term" value="P:regulation of glycogen biosynthetic process"/>
    <property type="evidence" value="ECO:0007669"/>
    <property type="project" value="TreeGrafter"/>
</dbReference>
<dbReference type="GO" id="GO:0000164">
    <property type="term" value="C:protein phosphatase type 1 complex"/>
    <property type="evidence" value="ECO:0007669"/>
    <property type="project" value="TreeGrafter"/>
</dbReference>
<feature type="compositionally biased region" description="Polar residues" evidence="1">
    <location>
        <begin position="345"/>
        <end position="355"/>
    </location>
</feature>
<dbReference type="Proteomes" id="UP000693946">
    <property type="component" value="Linkage Group LG3"/>
</dbReference>
<feature type="compositionally biased region" description="Basic and acidic residues" evidence="1">
    <location>
        <begin position="8"/>
        <end position="24"/>
    </location>
</feature>
<feature type="region of interest" description="Disordered" evidence="1">
    <location>
        <begin position="330"/>
        <end position="355"/>
    </location>
</feature>
<feature type="domain" description="CBM21" evidence="3">
    <location>
        <begin position="119"/>
        <end position="229"/>
    </location>
</feature>
<name>A0AAV6QUT9_SOLSE</name>
<feature type="compositionally biased region" description="Basic and acidic residues" evidence="1">
    <location>
        <begin position="553"/>
        <end position="565"/>
    </location>
</feature>
<proteinExistence type="predicted"/>
<sequence>MEALYIQPRKEDGLITEEKERGESAEQEAEETEALSPLGSTTDEDTDEDSEPEPPPVARRKVSFADAFGLNLVSVKEFDNVDVTEQQGDSPPEREATCVLEEFHMICLFTVPSSQEELDQRLQEQKVELESIELLPGTTTLRGIIRVLNLCYSKYVYVRISLDCWNSYFDMMAEYVPGSSDRKTDRFSFKYTLIPPSGKERTRVDFCLRYETSVGMFWANNKEMNYVLFCHKKGPGKEHGRPEVEESNSYKGKRSCLKLNRRGSAVEKAEESINTTTVSAEALATHYAEEAVRKTMDNTEIQSLLYHEEHKPLVDSIKTWHRTPRLARLQDSPSQKRQVPKTYSHDFTTGQKVSQPTTAAWSESASALYNQRKKPTDSPQVLTYHQIPLLTLDWKSDKRQPWGAADVDDIWNESAKPTKSKAFKEDTPSISDLWETFLSGTDDTSDKETSVCDIWQTFLNEPSCKDHSGVPESEWLQSATSVSPSNHKEPQMQYLASSQAFQEFQLGLDTATSLQAETSAACHPPSDKCEASLSDVALNTEAHLPAEACVSGPRDDNRETQDASRRSPTTSATDTSTDTSLQGAMPVSGGTVDSSAECHEHAIWERAGEGIIGVAEGIGGDEPVTLYTANLVTSSGELKTTDMTAMAESQNASSVDMISQGARLDEGLSSSGEEEVTGTAHNTTDDTLAFRKTIRQGTTDGETVVFSTSRQRAVEKIMTNCMENKVSTAEEIFRPHKTGGCEISQSYADEKHGEEFRLNRKNENPLQENERDENEIRPAQSQAHEFNPSQTYEENIRPSLIMGNEFKLNESENKGTASGNKDLVGFRQAQVENSFCAQTTDTKGPISAESEVFLVEEARQHNEKALQINSSVWQEGDAPIIAEVHNKHSRPNKAEEDLYAQKEDAEENLVTVIQKEENALKPRPGEYESVSNQAEGAESLSCSGIIVERQETNPSLQSTHSVEIREGVEVLESDRNTVGPFPADECDQNVMEAAELRVVSSQNVTEGRREIVGSEMSPGGVTANENLASRDTQHQPETIERIEDDVSQTVSDERMSIGKLEIEARVESMGHVEDPQRGSNNVSAELNPTRVEYRKLSEGTKDPITAESTVAREVEELRVEEIFIERFGEDLVRRIWEEVFSRKVQDTNIIIPDSTHNCNLLCPEGNNSGVFSSKDQSLRLCRGPEQTTASGSKELSPTQSSHSLIATNKPHFGNELQTDFNLSAHLSRDLTATLTALSRQSLAESAQSTGSPKNQENCSQIRKGSVIQQETGRQREDCSGQLKEPNGLVWWSIYVLTHITRLLMCTLLVVGFFVTLFLFDFPAFCAAYMFSLCWWFYKWKTHRAEVVKGTSREFAERREGAQERLINNT</sequence>
<keyword evidence="2" id="KW-1133">Transmembrane helix</keyword>
<feature type="region of interest" description="Disordered" evidence="1">
    <location>
        <begin position="1244"/>
        <end position="1273"/>
    </location>
</feature>
<dbReference type="InterPro" id="IPR050782">
    <property type="entry name" value="PP1_regulatory_subunit_3"/>
</dbReference>
<feature type="region of interest" description="Disordered" evidence="1">
    <location>
        <begin position="545"/>
        <end position="594"/>
    </location>
</feature>
<feature type="region of interest" description="Disordered" evidence="1">
    <location>
        <begin position="1014"/>
        <end position="1036"/>
    </location>
</feature>
<organism evidence="4 5">
    <name type="scientific">Solea senegalensis</name>
    <name type="common">Senegalese sole</name>
    <dbReference type="NCBI Taxonomy" id="28829"/>
    <lineage>
        <taxon>Eukaryota</taxon>
        <taxon>Metazoa</taxon>
        <taxon>Chordata</taxon>
        <taxon>Craniata</taxon>
        <taxon>Vertebrata</taxon>
        <taxon>Euteleostomi</taxon>
        <taxon>Actinopterygii</taxon>
        <taxon>Neopterygii</taxon>
        <taxon>Teleostei</taxon>
        <taxon>Neoteleostei</taxon>
        <taxon>Acanthomorphata</taxon>
        <taxon>Carangaria</taxon>
        <taxon>Pleuronectiformes</taxon>
        <taxon>Pleuronectoidei</taxon>
        <taxon>Soleidae</taxon>
        <taxon>Solea</taxon>
    </lineage>
</organism>
<dbReference type="InterPro" id="IPR005036">
    <property type="entry name" value="CBM21_dom"/>
</dbReference>
<keyword evidence="2" id="KW-0472">Membrane</keyword>
<feature type="region of interest" description="Disordered" evidence="1">
    <location>
        <begin position="1183"/>
        <end position="1206"/>
    </location>
</feature>